<keyword evidence="4" id="KW-0804">Transcription</keyword>
<dbReference type="InterPro" id="IPR021627">
    <property type="entry name" value="Mediator_Med27"/>
</dbReference>
<evidence type="ECO:0000256" key="1">
    <source>
        <dbReference type="ARBA" id="ARBA00004123"/>
    </source>
</evidence>
<keyword evidence="3" id="KW-0805">Transcription regulation</keyword>
<comment type="subcellular location">
    <subcellularLocation>
        <location evidence="1">Nucleus</location>
    </subcellularLocation>
</comment>
<dbReference type="Pfam" id="PF11571">
    <property type="entry name" value="Med27"/>
    <property type="match status" value="1"/>
</dbReference>
<keyword evidence="5" id="KW-0539">Nucleus</keyword>
<protein>
    <recommendedName>
        <fullName evidence="8">Mediator of RNA polymerase II transcription subunit 27</fullName>
    </recommendedName>
</protein>
<dbReference type="AlphaFoldDB" id="A0A9P0E672"/>
<dbReference type="Proteomes" id="UP001152798">
    <property type="component" value="Chromosome 1"/>
</dbReference>
<dbReference type="GO" id="GO:0003713">
    <property type="term" value="F:transcription coactivator activity"/>
    <property type="evidence" value="ECO:0007669"/>
    <property type="project" value="TreeGrafter"/>
</dbReference>
<reference evidence="6" key="1">
    <citation type="submission" date="2022-01" db="EMBL/GenBank/DDBJ databases">
        <authorList>
            <person name="King R."/>
        </authorList>
    </citation>
    <scope>NUCLEOTIDE SEQUENCE</scope>
</reference>
<dbReference type="GO" id="GO:0006357">
    <property type="term" value="P:regulation of transcription by RNA polymerase II"/>
    <property type="evidence" value="ECO:0007669"/>
    <property type="project" value="TreeGrafter"/>
</dbReference>
<accession>A0A9P0E672</accession>
<keyword evidence="7" id="KW-1185">Reference proteome</keyword>
<dbReference type="PANTHER" id="PTHR13130:SF4">
    <property type="entry name" value="MEDIATOR OF RNA POLYMERASE II TRANSCRIPTION SUBUNIT 27"/>
    <property type="match status" value="1"/>
</dbReference>
<dbReference type="OrthoDB" id="1868004at2759"/>
<evidence type="ECO:0000313" key="6">
    <source>
        <dbReference type="EMBL" id="CAH1390730.1"/>
    </source>
</evidence>
<dbReference type="GO" id="GO:0016592">
    <property type="term" value="C:mediator complex"/>
    <property type="evidence" value="ECO:0007669"/>
    <property type="project" value="InterPro"/>
</dbReference>
<evidence type="ECO:0000256" key="2">
    <source>
        <dbReference type="ARBA" id="ARBA00008048"/>
    </source>
</evidence>
<evidence type="ECO:0008006" key="8">
    <source>
        <dbReference type="Google" id="ProtNLM"/>
    </source>
</evidence>
<organism evidence="6 7">
    <name type="scientific">Nezara viridula</name>
    <name type="common">Southern green stink bug</name>
    <name type="synonym">Cimex viridulus</name>
    <dbReference type="NCBI Taxonomy" id="85310"/>
    <lineage>
        <taxon>Eukaryota</taxon>
        <taxon>Metazoa</taxon>
        <taxon>Ecdysozoa</taxon>
        <taxon>Arthropoda</taxon>
        <taxon>Hexapoda</taxon>
        <taxon>Insecta</taxon>
        <taxon>Pterygota</taxon>
        <taxon>Neoptera</taxon>
        <taxon>Paraneoptera</taxon>
        <taxon>Hemiptera</taxon>
        <taxon>Heteroptera</taxon>
        <taxon>Panheteroptera</taxon>
        <taxon>Pentatomomorpha</taxon>
        <taxon>Pentatomoidea</taxon>
        <taxon>Pentatomidae</taxon>
        <taxon>Pentatominae</taxon>
        <taxon>Nezara</taxon>
    </lineage>
</organism>
<evidence type="ECO:0000313" key="7">
    <source>
        <dbReference type="Proteomes" id="UP001152798"/>
    </source>
</evidence>
<evidence type="ECO:0000256" key="4">
    <source>
        <dbReference type="ARBA" id="ARBA00023163"/>
    </source>
</evidence>
<proteinExistence type="inferred from homology"/>
<sequence length="292" mass="33097">MENLYAALTSVKVLRCSVGQIFNSLANGIRADHGEEGRDTKFLSEIEELLNAVTHHLRDVEQAVNNLSQPPGPLTLGNTNFLSQECTQERQALYSQLVLSYKWTDKIHEYSNHAAALLSQNSLKRSYMNPGSAKRRRTQTSSHNVSPQAVDTVISAIDRQFNDMTMSISRPFATNAVLQVSLGRVLQAVIAFKGLMIEWVVVKGYGEAFDLWTDSRHKVFRKITENSHAAMLHFYSPTLPELAVRSFMTWFHSYITLFSEPCKKCGSHLHCALPPTWRDLRTLEPFHEECKL</sequence>
<dbReference type="PANTHER" id="PTHR13130">
    <property type="entry name" value="34 KDA TRANSCRIPTIONAL CO-ACTIVATOR-RELATED"/>
    <property type="match status" value="1"/>
</dbReference>
<gene>
    <name evidence="6" type="ORF">NEZAVI_LOCUS1883</name>
</gene>
<evidence type="ECO:0000256" key="3">
    <source>
        <dbReference type="ARBA" id="ARBA00023015"/>
    </source>
</evidence>
<dbReference type="EMBL" id="OV725077">
    <property type="protein sequence ID" value="CAH1390730.1"/>
    <property type="molecule type" value="Genomic_DNA"/>
</dbReference>
<evidence type="ECO:0000256" key="5">
    <source>
        <dbReference type="ARBA" id="ARBA00023242"/>
    </source>
</evidence>
<comment type="similarity">
    <text evidence="2">Belongs to the Mediator complex subunit 27 family.</text>
</comment>
<name>A0A9P0E672_NEZVI</name>